<evidence type="ECO:0000313" key="2">
    <source>
        <dbReference type="WBParaSite" id="RSKR_0000788100.1"/>
    </source>
</evidence>
<sequence length="610" mass="70660">MVRPRSRTVASRATAEVAREELANVRETESARNRARIITLEAEKLEDAETIKDLRKKVEVLKIKVKDSEHRGSHKVLQKTMMRKSYEKLETRAKFDRINSWMNSLKELNDNSDLSQEACSALSRRLLKFEENENEKLTVEQTSEFFLTLGITQNKFRLLYQILKSYEIPVPFSPYSFFEQFIKQTPPGKYVTIKTDGSTGRVSSDIKELMKIRLERLYNSEQLVFETTPSSNVIRVKICLVGDKGKGTTKFCFQPQVKDKNHSFKVLSVIALWDGPDNREFMDYYLNTAYSGGNCEMINGSVIQQLKDCKRIKLNTDITCLIEYYLTGDFLFIYSFMGFKGPASNYFCFYCEYYSRTPNEVGHFHKNKKTCWKDFDFSSIWDLRSMTEDVNCELIELNKRGFKQYALMEIEYNNILMPLLHIFMGLTVDIQKKLKELLHAEDADKMIQFFKSIGIRMRDYWEAFSGNAVSKLMKNMGAFLDVLPNSTNGVTNMKDILNKLSNVYLLIFVANVDDISKLKSALEELVRAYMNGQISKNMTITPKAHTLICHAIGQLGTHGTLMLFSEQGQEALHNIINKDVIRFQSMEQVERQMELIMRFHSLRVAFADDK</sequence>
<proteinExistence type="predicted"/>
<name>A0AC35U6S1_9BILA</name>
<organism evidence="1 2">
    <name type="scientific">Rhabditophanes sp. KR3021</name>
    <dbReference type="NCBI Taxonomy" id="114890"/>
    <lineage>
        <taxon>Eukaryota</taxon>
        <taxon>Metazoa</taxon>
        <taxon>Ecdysozoa</taxon>
        <taxon>Nematoda</taxon>
        <taxon>Chromadorea</taxon>
        <taxon>Rhabditida</taxon>
        <taxon>Tylenchina</taxon>
        <taxon>Panagrolaimomorpha</taxon>
        <taxon>Strongyloidoidea</taxon>
        <taxon>Alloionematidae</taxon>
        <taxon>Rhabditophanes</taxon>
    </lineage>
</organism>
<evidence type="ECO:0000313" key="1">
    <source>
        <dbReference type="Proteomes" id="UP000095286"/>
    </source>
</evidence>
<protein>
    <submittedName>
        <fullName evidence="2">Reverse transcriptase domain-containing protein</fullName>
    </submittedName>
</protein>
<reference evidence="2" key="1">
    <citation type="submission" date="2016-11" db="UniProtKB">
        <authorList>
            <consortium name="WormBaseParasite"/>
        </authorList>
    </citation>
    <scope>IDENTIFICATION</scope>
    <source>
        <strain evidence="2">KR3021</strain>
    </source>
</reference>
<dbReference type="Proteomes" id="UP000095286">
    <property type="component" value="Unplaced"/>
</dbReference>
<dbReference type="WBParaSite" id="RSKR_0000788100.1">
    <property type="protein sequence ID" value="RSKR_0000788100.1"/>
    <property type="gene ID" value="RSKR_0000788100"/>
</dbReference>
<accession>A0AC35U6S1</accession>